<organism evidence="1 2">
    <name type="scientific">Flavihumibacter solisilvae</name>
    <dbReference type="NCBI Taxonomy" id="1349421"/>
    <lineage>
        <taxon>Bacteria</taxon>
        <taxon>Pseudomonadati</taxon>
        <taxon>Bacteroidota</taxon>
        <taxon>Chitinophagia</taxon>
        <taxon>Chitinophagales</taxon>
        <taxon>Chitinophagaceae</taxon>
        <taxon>Flavihumibacter</taxon>
    </lineage>
</organism>
<gene>
    <name evidence="1" type="ORF">OI18_00925</name>
</gene>
<comment type="caution">
    <text evidence="1">The sequence shown here is derived from an EMBL/GenBank/DDBJ whole genome shotgun (WGS) entry which is preliminary data.</text>
</comment>
<name>A0A0C1LA01_9BACT</name>
<dbReference type="InterPro" id="IPR047690">
    <property type="entry name" value="IPExxxVDY_fam"/>
</dbReference>
<protein>
    <recommendedName>
        <fullName evidence="3">IPExxxVDY family protein</fullName>
    </recommendedName>
</protein>
<dbReference type="STRING" id="1349421.OI18_00925"/>
<evidence type="ECO:0000313" key="1">
    <source>
        <dbReference type="EMBL" id="KIC96351.1"/>
    </source>
</evidence>
<dbReference type="EMBL" id="JSVC01000001">
    <property type="protein sequence ID" value="KIC96351.1"/>
    <property type="molecule type" value="Genomic_DNA"/>
</dbReference>
<accession>A0A0C1LA01</accession>
<proteinExistence type="predicted"/>
<dbReference type="NCBIfam" id="NF033205">
    <property type="entry name" value="IPExxxVDY"/>
    <property type="match status" value="1"/>
</dbReference>
<evidence type="ECO:0000313" key="2">
    <source>
        <dbReference type="Proteomes" id="UP000031408"/>
    </source>
</evidence>
<dbReference type="AlphaFoldDB" id="A0A0C1LA01"/>
<dbReference type="Proteomes" id="UP000031408">
    <property type="component" value="Unassembled WGS sequence"/>
</dbReference>
<dbReference type="OrthoDB" id="676614at2"/>
<keyword evidence="2" id="KW-1185">Reference proteome</keyword>
<sequence>MKLKLDVAEMAEEFFQDAHLLGIVAPIRDYQFCWYLNQLFRFRFRANNDIEIQMTKKSRSYYFPIYEYAEPNQFLVHYLYKNHHDGEYLLPEFRHLDFLWLIKGDNVQAAFIAEMISSIRTINGVQLVVELTNEKIRNKEHLIF</sequence>
<dbReference type="RefSeq" id="WP_039136226.1">
    <property type="nucleotide sequence ID" value="NZ_JSVC01000001.1"/>
</dbReference>
<evidence type="ECO:0008006" key="3">
    <source>
        <dbReference type="Google" id="ProtNLM"/>
    </source>
</evidence>
<reference evidence="1 2" key="1">
    <citation type="submission" date="2014-11" db="EMBL/GenBank/DDBJ databases">
        <title>Genome sequence of Flavihumibacter solisilvae 3-3.</title>
        <authorList>
            <person name="Zhou G."/>
            <person name="Li M."/>
            <person name="Wang G."/>
        </authorList>
    </citation>
    <scope>NUCLEOTIDE SEQUENCE [LARGE SCALE GENOMIC DNA]</scope>
    <source>
        <strain evidence="1 2">3-3</strain>
    </source>
</reference>